<name>A0ABR2GQK7_9EUKA</name>
<sequence>MQQQWPNWWGYQWPQQCHSPCNQGLSPSLFWWIRAERQRQMRRRWLRWLLWKKYMMLCRCKCGKQDNDQKVMGCCNRFKCCGKPGCCKINQQKENDKKEDEKQKSQNQDSQHVFEEEEENQV</sequence>
<comment type="caution">
    <text evidence="2">The sequence shown here is derived from an EMBL/GenBank/DDBJ whole genome shotgun (WGS) entry which is preliminary data.</text>
</comment>
<keyword evidence="3" id="KW-1185">Reference proteome</keyword>
<dbReference type="EMBL" id="JAPFFF010000067">
    <property type="protein sequence ID" value="KAK8836233.1"/>
    <property type="molecule type" value="Genomic_DNA"/>
</dbReference>
<proteinExistence type="predicted"/>
<feature type="compositionally biased region" description="Basic and acidic residues" evidence="1">
    <location>
        <begin position="94"/>
        <end position="104"/>
    </location>
</feature>
<evidence type="ECO:0000256" key="1">
    <source>
        <dbReference type="SAM" id="MobiDB-lite"/>
    </source>
</evidence>
<protein>
    <submittedName>
        <fullName evidence="2">Uncharacterized protein</fullName>
    </submittedName>
</protein>
<feature type="region of interest" description="Disordered" evidence="1">
    <location>
        <begin position="94"/>
        <end position="122"/>
    </location>
</feature>
<reference evidence="2 3" key="1">
    <citation type="submission" date="2024-04" db="EMBL/GenBank/DDBJ databases">
        <title>Tritrichomonas musculus Genome.</title>
        <authorList>
            <person name="Alves-Ferreira E."/>
            <person name="Grigg M."/>
            <person name="Lorenzi H."/>
            <person name="Galac M."/>
        </authorList>
    </citation>
    <scope>NUCLEOTIDE SEQUENCE [LARGE SCALE GENOMIC DNA]</scope>
    <source>
        <strain evidence="2 3">EAF2021</strain>
    </source>
</reference>
<evidence type="ECO:0000313" key="3">
    <source>
        <dbReference type="Proteomes" id="UP001470230"/>
    </source>
</evidence>
<dbReference type="Proteomes" id="UP001470230">
    <property type="component" value="Unassembled WGS sequence"/>
</dbReference>
<gene>
    <name evidence="2" type="ORF">M9Y10_039865</name>
</gene>
<accession>A0ABR2GQK7</accession>
<evidence type="ECO:0000313" key="2">
    <source>
        <dbReference type="EMBL" id="KAK8836233.1"/>
    </source>
</evidence>
<organism evidence="2 3">
    <name type="scientific">Tritrichomonas musculus</name>
    <dbReference type="NCBI Taxonomy" id="1915356"/>
    <lineage>
        <taxon>Eukaryota</taxon>
        <taxon>Metamonada</taxon>
        <taxon>Parabasalia</taxon>
        <taxon>Tritrichomonadida</taxon>
        <taxon>Tritrichomonadidae</taxon>
        <taxon>Tritrichomonas</taxon>
    </lineage>
</organism>